<name>A0A0P9RDM1_9PSED</name>
<dbReference type="Proteomes" id="UP000269044">
    <property type="component" value="Unassembled WGS sequence"/>
</dbReference>
<dbReference type="RefSeq" id="WP_057434958.1">
    <property type="nucleotide sequence ID" value="NZ_RBQH01000273.1"/>
</dbReference>
<dbReference type="AlphaFoldDB" id="A0A0P9RDM1"/>
<evidence type="ECO:0000313" key="2">
    <source>
        <dbReference type="EMBL" id="RMQ21233.1"/>
    </source>
</evidence>
<accession>A0A0P9RDM1</accession>
<gene>
    <name evidence="2" type="ORF">ALQ08_200062</name>
    <name evidence="1" type="ORF">ALQ28_200036</name>
</gene>
<evidence type="ECO:0000313" key="4">
    <source>
        <dbReference type="Proteomes" id="UP000269044"/>
    </source>
</evidence>
<evidence type="ECO:0000313" key="3">
    <source>
        <dbReference type="Proteomes" id="UP000267908"/>
    </source>
</evidence>
<organism evidence="2 4">
    <name type="scientific">Pseudomonas syringae pv. delphinii</name>
    <dbReference type="NCBI Taxonomy" id="192088"/>
    <lineage>
        <taxon>Bacteria</taxon>
        <taxon>Pseudomonadati</taxon>
        <taxon>Pseudomonadota</taxon>
        <taxon>Gammaproteobacteria</taxon>
        <taxon>Pseudomonadales</taxon>
        <taxon>Pseudomonadaceae</taxon>
        <taxon>Pseudomonas</taxon>
    </lineage>
</organism>
<dbReference type="EMBL" id="RBRA01000228">
    <property type="protein sequence ID" value="RMQ21233.1"/>
    <property type="molecule type" value="Genomic_DNA"/>
</dbReference>
<reference evidence="3 4" key="1">
    <citation type="submission" date="2018-08" db="EMBL/GenBank/DDBJ databases">
        <title>Recombination of ecologically and evolutionarily significant loci maintains genetic cohesion in the Pseudomonas syringae species complex.</title>
        <authorList>
            <person name="Dillon M."/>
            <person name="Thakur S."/>
            <person name="Almeida R.N.D."/>
            <person name="Weir B.S."/>
            <person name="Guttman D.S."/>
        </authorList>
    </citation>
    <scope>NUCLEOTIDE SEQUENCE [LARGE SCALE GENOMIC DNA]</scope>
    <source>
        <strain evidence="2 4">ICMP 13052</strain>
        <strain evidence="1 3">ICMP 4330</strain>
    </source>
</reference>
<sequence length="142" mass="16447">MYEICLANWQLSLPDDLQFIEENGNPHFKRSDGRIEIFLKSVKLVSISDSEATAAYIQKNHENSFLDLPDYKWRMSTQTFALGNEFRSILKLYDQEKNYVVFSIVASLLNEAIQVTVHDYFSKSSDEARNICKNIEASIKRV</sequence>
<protein>
    <submittedName>
        <fullName evidence="2">Uncharacterized protein</fullName>
    </submittedName>
</protein>
<dbReference type="Proteomes" id="UP000267908">
    <property type="component" value="Unassembled WGS sequence"/>
</dbReference>
<comment type="caution">
    <text evidence="2">The sequence shown here is derived from an EMBL/GenBank/DDBJ whole genome shotgun (WGS) entry which is preliminary data.</text>
</comment>
<proteinExistence type="predicted"/>
<dbReference type="EMBL" id="RBQG01000314">
    <property type="protein sequence ID" value="RMP07201.1"/>
    <property type="molecule type" value="Genomic_DNA"/>
</dbReference>
<evidence type="ECO:0000313" key="1">
    <source>
        <dbReference type="EMBL" id="RMP07201.1"/>
    </source>
</evidence>